<dbReference type="Proteomes" id="UP000266841">
    <property type="component" value="Unassembled WGS sequence"/>
</dbReference>
<dbReference type="GO" id="GO:0044183">
    <property type="term" value="F:protein folding chaperone"/>
    <property type="evidence" value="ECO:0007669"/>
    <property type="project" value="TreeGrafter"/>
</dbReference>
<feature type="compositionally biased region" description="Polar residues" evidence="1">
    <location>
        <begin position="183"/>
        <end position="199"/>
    </location>
</feature>
<dbReference type="InterPro" id="IPR001623">
    <property type="entry name" value="DnaJ_domain"/>
</dbReference>
<dbReference type="GO" id="GO:0051087">
    <property type="term" value="F:protein-folding chaperone binding"/>
    <property type="evidence" value="ECO:0007669"/>
    <property type="project" value="TreeGrafter"/>
</dbReference>
<dbReference type="CDD" id="cd06257">
    <property type="entry name" value="DnaJ"/>
    <property type="match status" value="1"/>
</dbReference>
<dbReference type="OMA" id="FTYDEYD"/>
<gene>
    <name evidence="3" type="ORF">THAOC_36196</name>
</gene>
<evidence type="ECO:0000313" key="4">
    <source>
        <dbReference type="Proteomes" id="UP000266841"/>
    </source>
</evidence>
<dbReference type="GO" id="GO:0051082">
    <property type="term" value="F:unfolded protein binding"/>
    <property type="evidence" value="ECO:0007669"/>
    <property type="project" value="TreeGrafter"/>
</dbReference>
<name>K0QZU0_THAOC</name>
<dbReference type="GO" id="GO:0005737">
    <property type="term" value="C:cytoplasm"/>
    <property type="evidence" value="ECO:0007669"/>
    <property type="project" value="TreeGrafter"/>
</dbReference>
<dbReference type="PANTHER" id="PTHR43948">
    <property type="entry name" value="DNAJ HOMOLOG SUBFAMILY B"/>
    <property type="match status" value="1"/>
</dbReference>
<feature type="compositionally biased region" description="Low complexity" evidence="1">
    <location>
        <begin position="205"/>
        <end position="215"/>
    </location>
</feature>
<dbReference type="eggNOG" id="KOG0714">
    <property type="taxonomic scope" value="Eukaryota"/>
</dbReference>
<protein>
    <recommendedName>
        <fullName evidence="2">J domain-containing protein</fullName>
    </recommendedName>
</protein>
<keyword evidence="4" id="KW-1185">Reference proteome</keyword>
<dbReference type="Pfam" id="PF00226">
    <property type="entry name" value="DnaJ"/>
    <property type="match status" value="1"/>
</dbReference>
<reference evidence="3 4" key="1">
    <citation type="journal article" date="2012" name="Genome Biol.">
        <title>Genome and low-iron response of an oceanic diatom adapted to chronic iron limitation.</title>
        <authorList>
            <person name="Lommer M."/>
            <person name="Specht M."/>
            <person name="Roy A.S."/>
            <person name="Kraemer L."/>
            <person name="Andreson R."/>
            <person name="Gutowska M.A."/>
            <person name="Wolf J."/>
            <person name="Bergner S.V."/>
            <person name="Schilhabel M.B."/>
            <person name="Klostermeier U.C."/>
            <person name="Beiko R.G."/>
            <person name="Rosenstiel P."/>
            <person name="Hippler M."/>
            <person name="Laroche J."/>
        </authorList>
    </citation>
    <scope>NUCLEOTIDE SEQUENCE [LARGE SCALE GENOMIC DNA]</scope>
    <source>
        <strain evidence="3 4">CCMP1005</strain>
    </source>
</reference>
<dbReference type="OrthoDB" id="10250354at2759"/>
<evidence type="ECO:0000313" key="3">
    <source>
        <dbReference type="EMBL" id="EJK45198.1"/>
    </source>
</evidence>
<dbReference type="SMART" id="SM00271">
    <property type="entry name" value="DnaJ"/>
    <property type="match status" value="1"/>
</dbReference>
<dbReference type="InterPro" id="IPR018253">
    <property type="entry name" value="DnaJ_domain_CS"/>
</dbReference>
<dbReference type="SUPFAM" id="SSF46565">
    <property type="entry name" value="Chaperone J-domain"/>
    <property type="match status" value="1"/>
</dbReference>
<dbReference type="AlphaFoldDB" id="K0QZU0"/>
<accession>K0QZU0</accession>
<dbReference type="InterPro" id="IPR036869">
    <property type="entry name" value="J_dom_sf"/>
</dbReference>
<feature type="domain" description="J" evidence="2">
    <location>
        <begin position="9"/>
        <end position="75"/>
    </location>
</feature>
<dbReference type="PANTHER" id="PTHR43948:SF10">
    <property type="entry name" value="MRJ, ISOFORM E"/>
    <property type="match status" value="1"/>
</dbReference>
<organism evidence="3 4">
    <name type="scientific">Thalassiosira oceanica</name>
    <name type="common">Marine diatom</name>
    <dbReference type="NCBI Taxonomy" id="159749"/>
    <lineage>
        <taxon>Eukaryota</taxon>
        <taxon>Sar</taxon>
        <taxon>Stramenopiles</taxon>
        <taxon>Ochrophyta</taxon>
        <taxon>Bacillariophyta</taxon>
        <taxon>Coscinodiscophyceae</taxon>
        <taxon>Thalassiosirophycidae</taxon>
        <taxon>Thalassiosirales</taxon>
        <taxon>Thalassiosiraceae</taxon>
        <taxon>Thalassiosira</taxon>
    </lineage>
</organism>
<proteinExistence type="predicted"/>
<dbReference type="PROSITE" id="PS00636">
    <property type="entry name" value="DNAJ_1"/>
    <property type="match status" value="1"/>
</dbReference>
<feature type="region of interest" description="Disordered" evidence="1">
    <location>
        <begin position="183"/>
        <end position="215"/>
    </location>
</feature>
<dbReference type="PROSITE" id="PS50076">
    <property type="entry name" value="DNAJ_2"/>
    <property type="match status" value="1"/>
</dbReference>
<evidence type="ECO:0000259" key="2">
    <source>
        <dbReference type="PROSITE" id="PS50076"/>
    </source>
</evidence>
<evidence type="ECO:0000256" key="1">
    <source>
        <dbReference type="SAM" id="MobiDB-lite"/>
    </source>
</evidence>
<dbReference type="Gene3D" id="1.10.287.110">
    <property type="entry name" value="DnaJ domain"/>
    <property type="match status" value="1"/>
</dbReference>
<dbReference type="EMBL" id="AGNL01048701">
    <property type="protein sequence ID" value="EJK45198.1"/>
    <property type="molecule type" value="Genomic_DNA"/>
</dbReference>
<dbReference type="PRINTS" id="PR00625">
    <property type="entry name" value="JDOMAIN"/>
</dbReference>
<comment type="caution">
    <text evidence="3">The sequence shown here is derived from an EMBL/GenBank/DDBJ whole genome shotgun (WGS) entry which is preliminary data.</text>
</comment>
<sequence>MSSEAKQMTHYEQLEIEQTATPKDIKKAYRRLAVKHHPDRNIGREEEATVKFRAINEAYEILSDESSRRQYDQSLKYGDSRRSYFDPSSFGNAGGGQQRWEQRRHERHRFRDPFEQFNTVFKNDPFFADAFREMDDLFDKHFSNTNNGNRHNSNAESSGGLGGWLWNTAKKFLPEMNIEVSTSTTINGQTSHSSTSYGKRNQRNTGGSSYTSRSTRTIVQNGRRVTIQSLEKDGNKIEERYVGDKLIERTINGRKEVIGRIGAGGEF</sequence>